<dbReference type="PANTHER" id="PTHR33393">
    <property type="entry name" value="POLYGLUTAMINE SYNTHESIS ACCESSORY PROTEIN RV0574C-RELATED"/>
    <property type="match status" value="1"/>
</dbReference>
<keyword evidence="2" id="KW-0812">Transmembrane</keyword>
<proteinExistence type="inferred from homology"/>
<sequence>MKTKHKYKRRKLRKKQILRNRIIFFSLVILILGIIPYSIYSHITKKSSSKNTKTITNSETNPETKFQKKEIIFTAAGDFTLGTDDALNKSTSLPAAFKASGNDYSYFLKNVRNIFKDDDYTLVNLETTFTNSNSKIDKGHVIQFNFKGPSSYAKILTSSSVEGVTIANNHIYDYGKKGFDDTINVLQNNKLDITGEGYKIVKDIKGIKFAFLGYQAWDSDEKNKEKIKTDIEILKKEGVQVIIPYFHWGREKDYKPTSYQKTLAH</sequence>
<evidence type="ECO:0000259" key="3">
    <source>
        <dbReference type="SMART" id="SM00854"/>
    </source>
</evidence>
<feature type="domain" description="Capsule synthesis protein CapA" evidence="3">
    <location>
        <begin position="72"/>
        <end position="265"/>
    </location>
</feature>
<name>A0ABT9UX46_9FIRM</name>
<dbReference type="EMBL" id="JAUSUF010000013">
    <property type="protein sequence ID" value="MDQ0150888.1"/>
    <property type="molecule type" value="Genomic_DNA"/>
</dbReference>
<accession>A0ABT9UX46</accession>
<dbReference type="InterPro" id="IPR019079">
    <property type="entry name" value="Capsule_synth_CapA"/>
</dbReference>
<reference evidence="4 5" key="1">
    <citation type="submission" date="2023-07" db="EMBL/GenBank/DDBJ databases">
        <title>Genomic Encyclopedia of Type Strains, Phase IV (KMG-IV): sequencing the most valuable type-strain genomes for metagenomic binning, comparative biology and taxonomic classification.</title>
        <authorList>
            <person name="Goeker M."/>
        </authorList>
    </citation>
    <scope>NUCLEOTIDE SEQUENCE [LARGE SCALE GENOMIC DNA]</scope>
    <source>
        <strain evidence="4 5">DSM 20694</strain>
    </source>
</reference>
<dbReference type="SUPFAM" id="SSF56300">
    <property type="entry name" value="Metallo-dependent phosphatases"/>
    <property type="match status" value="1"/>
</dbReference>
<protein>
    <recommendedName>
        <fullName evidence="3">Capsule synthesis protein CapA domain-containing protein</fullName>
    </recommendedName>
</protein>
<evidence type="ECO:0000313" key="5">
    <source>
        <dbReference type="Proteomes" id="UP001228504"/>
    </source>
</evidence>
<evidence type="ECO:0000256" key="2">
    <source>
        <dbReference type="SAM" id="Phobius"/>
    </source>
</evidence>
<dbReference type="Pfam" id="PF09587">
    <property type="entry name" value="PGA_cap"/>
    <property type="match status" value="1"/>
</dbReference>
<dbReference type="InterPro" id="IPR052169">
    <property type="entry name" value="CW_Biosynth-Accessory"/>
</dbReference>
<comment type="similarity">
    <text evidence="1">Belongs to the CapA family.</text>
</comment>
<dbReference type="Gene3D" id="3.60.21.10">
    <property type="match status" value="1"/>
</dbReference>
<keyword evidence="2" id="KW-0472">Membrane</keyword>
<dbReference type="RefSeq" id="WP_307487730.1">
    <property type="nucleotide sequence ID" value="NZ_JAUSUF010000013.1"/>
</dbReference>
<dbReference type="PANTHER" id="PTHR33393:SF11">
    <property type="entry name" value="POLYGLUTAMINE SYNTHESIS ACCESSORY PROTEIN RV0574C-RELATED"/>
    <property type="match status" value="1"/>
</dbReference>
<gene>
    <name evidence="4" type="ORF">J2S18_002862</name>
</gene>
<organism evidence="4 5">
    <name type="scientific">Eubacterium multiforme</name>
    <dbReference type="NCBI Taxonomy" id="83339"/>
    <lineage>
        <taxon>Bacteria</taxon>
        <taxon>Bacillati</taxon>
        <taxon>Bacillota</taxon>
        <taxon>Clostridia</taxon>
        <taxon>Eubacteriales</taxon>
        <taxon>Eubacteriaceae</taxon>
        <taxon>Eubacterium</taxon>
    </lineage>
</organism>
<evidence type="ECO:0000256" key="1">
    <source>
        <dbReference type="ARBA" id="ARBA00005662"/>
    </source>
</evidence>
<feature type="transmembrane region" description="Helical" evidence="2">
    <location>
        <begin position="21"/>
        <end position="40"/>
    </location>
</feature>
<dbReference type="Proteomes" id="UP001228504">
    <property type="component" value="Unassembled WGS sequence"/>
</dbReference>
<dbReference type="SMART" id="SM00854">
    <property type="entry name" value="PGA_cap"/>
    <property type="match status" value="1"/>
</dbReference>
<evidence type="ECO:0000313" key="4">
    <source>
        <dbReference type="EMBL" id="MDQ0150888.1"/>
    </source>
</evidence>
<keyword evidence="5" id="KW-1185">Reference proteome</keyword>
<dbReference type="InterPro" id="IPR029052">
    <property type="entry name" value="Metallo-depent_PP-like"/>
</dbReference>
<keyword evidence="2" id="KW-1133">Transmembrane helix</keyword>
<comment type="caution">
    <text evidence="4">The sequence shown here is derived from an EMBL/GenBank/DDBJ whole genome shotgun (WGS) entry which is preliminary data.</text>
</comment>